<evidence type="ECO:0000256" key="2">
    <source>
        <dbReference type="ARBA" id="ARBA00022517"/>
    </source>
</evidence>
<dbReference type="InterPro" id="IPR002676">
    <property type="entry name" value="RimM_N"/>
</dbReference>
<dbReference type="InterPro" id="IPR011033">
    <property type="entry name" value="PRC_barrel-like_sf"/>
</dbReference>
<gene>
    <name evidence="5 9" type="primary">rimM</name>
    <name evidence="9" type="ORF">NGM99_15170</name>
</gene>
<comment type="caution">
    <text evidence="9">The sequence shown here is derived from an EMBL/GenBank/DDBJ whole genome shotgun (WGS) entry which is preliminary data.</text>
</comment>
<dbReference type="InterPro" id="IPR056792">
    <property type="entry name" value="PRC_RimM"/>
</dbReference>
<evidence type="ECO:0000256" key="5">
    <source>
        <dbReference type="HAMAP-Rule" id="MF_00014"/>
    </source>
</evidence>
<comment type="domain">
    <text evidence="5">The PRC barrel domain binds ribosomal protein uS19.</text>
</comment>
<keyword evidence="1 5" id="KW-0963">Cytoplasm</keyword>
<feature type="domain" description="Ribosome maturation factor RimM PRC barrel" evidence="8">
    <location>
        <begin position="101"/>
        <end position="158"/>
    </location>
</feature>
<reference evidence="9 10" key="1">
    <citation type="submission" date="2022-06" db="EMBL/GenBank/DDBJ databases">
        <title>Mesorhizobium sp. strain RP14 Genome sequencing and assembly.</title>
        <authorList>
            <person name="Kim I."/>
        </authorList>
    </citation>
    <scope>NUCLEOTIDE SEQUENCE [LARGE SCALE GENOMIC DNA]</scope>
    <source>
        <strain evidence="10">RP14(2022)</strain>
    </source>
</reference>
<feature type="domain" description="RimM N-terminal" evidence="7">
    <location>
        <begin position="10"/>
        <end position="88"/>
    </location>
</feature>
<feature type="compositionally biased region" description="Acidic residues" evidence="6">
    <location>
        <begin position="170"/>
        <end position="184"/>
    </location>
</feature>
<dbReference type="Gene3D" id="2.30.30.240">
    <property type="entry name" value="PRC-barrel domain"/>
    <property type="match status" value="1"/>
</dbReference>
<dbReference type="NCBIfam" id="TIGR02273">
    <property type="entry name" value="16S_RimM"/>
    <property type="match status" value="1"/>
</dbReference>
<dbReference type="SUPFAM" id="SSF50447">
    <property type="entry name" value="Translation proteins"/>
    <property type="match status" value="1"/>
</dbReference>
<accession>A0ABT1C8F8</accession>
<dbReference type="Proteomes" id="UP001205906">
    <property type="component" value="Unassembled WGS sequence"/>
</dbReference>
<organism evidence="9 10">
    <name type="scientific">Mesorhizobium liriopis</name>
    <dbReference type="NCBI Taxonomy" id="2953882"/>
    <lineage>
        <taxon>Bacteria</taxon>
        <taxon>Pseudomonadati</taxon>
        <taxon>Pseudomonadota</taxon>
        <taxon>Alphaproteobacteria</taxon>
        <taxon>Hyphomicrobiales</taxon>
        <taxon>Phyllobacteriaceae</taxon>
        <taxon>Mesorhizobium</taxon>
    </lineage>
</organism>
<dbReference type="SUPFAM" id="SSF50346">
    <property type="entry name" value="PRC-barrel domain"/>
    <property type="match status" value="1"/>
</dbReference>
<evidence type="ECO:0000259" key="8">
    <source>
        <dbReference type="Pfam" id="PF24986"/>
    </source>
</evidence>
<dbReference type="InterPro" id="IPR036976">
    <property type="entry name" value="RimM_N_sf"/>
</dbReference>
<evidence type="ECO:0000259" key="7">
    <source>
        <dbReference type="Pfam" id="PF01782"/>
    </source>
</evidence>
<dbReference type="Gene3D" id="2.40.30.60">
    <property type="entry name" value="RimM"/>
    <property type="match status" value="1"/>
</dbReference>
<dbReference type="HAMAP" id="MF_00014">
    <property type="entry name" value="Ribosome_mat_RimM"/>
    <property type="match status" value="1"/>
</dbReference>
<proteinExistence type="inferred from homology"/>
<evidence type="ECO:0000256" key="1">
    <source>
        <dbReference type="ARBA" id="ARBA00022490"/>
    </source>
</evidence>
<evidence type="ECO:0000256" key="4">
    <source>
        <dbReference type="ARBA" id="ARBA00023186"/>
    </source>
</evidence>
<comment type="function">
    <text evidence="5">An accessory protein needed during the final step in the assembly of 30S ribosomal subunit, possibly for assembly of the head region. Essential for efficient processing of 16S rRNA. May be needed both before and after RbfA during the maturation of 16S rRNA. It has affinity for free ribosomal 30S subunits but not for 70S ribosomes.</text>
</comment>
<name>A0ABT1C8F8_9HYPH</name>
<dbReference type="EMBL" id="JAMXQS010000007">
    <property type="protein sequence ID" value="MCO6051124.1"/>
    <property type="molecule type" value="Genomic_DNA"/>
</dbReference>
<keyword evidence="3 5" id="KW-0698">rRNA processing</keyword>
<dbReference type="PANTHER" id="PTHR33692">
    <property type="entry name" value="RIBOSOME MATURATION FACTOR RIMM"/>
    <property type="match status" value="1"/>
</dbReference>
<comment type="subcellular location">
    <subcellularLocation>
        <location evidence="5">Cytoplasm</location>
    </subcellularLocation>
</comment>
<keyword evidence="4 5" id="KW-0143">Chaperone</keyword>
<sequence>MSKDPNLVEMAVVGAAQGLKGEVRVKSFTGDPLALGDYGALVSEKGRNLTITNLRPLGKDMLVVRFEGVADRTAAEALNGTRLFVSRDRLPEAEEDEFYHADLIGLALREAGETVGRVIAIHDFGAGDVLEVDYRNKRVMIPFTQAAVPVVDVKRGFAAVEPEAAGLLEGQDDEGPDGEEADGA</sequence>
<comment type="subunit">
    <text evidence="5">Binds ribosomal protein uS19.</text>
</comment>
<feature type="region of interest" description="Disordered" evidence="6">
    <location>
        <begin position="164"/>
        <end position="184"/>
    </location>
</feature>
<dbReference type="PANTHER" id="PTHR33692:SF1">
    <property type="entry name" value="RIBOSOME MATURATION FACTOR RIMM"/>
    <property type="match status" value="1"/>
</dbReference>
<dbReference type="RefSeq" id="WP_252820379.1">
    <property type="nucleotide sequence ID" value="NZ_JAMXQS010000007.1"/>
</dbReference>
<dbReference type="InterPro" id="IPR009000">
    <property type="entry name" value="Transl_B-barrel_sf"/>
</dbReference>
<evidence type="ECO:0000313" key="9">
    <source>
        <dbReference type="EMBL" id="MCO6051124.1"/>
    </source>
</evidence>
<protein>
    <recommendedName>
        <fullName evidence="5">Ribosome maturation factor RimM</fullName>
    </recommendedName>
</protein>
<dbReference type="InterPro" id="IPR011961">
    <property type="entry name" value="RimM"/>
</dbReference>
<dbReference type="Pfam" id="PF01782">
    <property type="entry name" value="RimM"/>
    <property type="match status" value="1"/>
</dbReference>
<evidence type="ECO:0000313" key="10">
    <source>
        <dbReference type="Proteomes" id="UP001205906"/>
    </source>
</evidence>
<keyword evidence="10" id="KW-1185">Reference proteome</keyword>
<evidence type="ECO:0000256" key="3">
    <source>
        <dbReference type="ARBA" id="ARBA00022552"/>
    </source>
</evidence>
<dbReference type="Pfam" id="PF24986">
    <property type="entry name" value="PRC_RimM"/>
    <property type="match status" value="1"/>
</dbReference>
<comment type="similarity">
    <text evidence="5">Belongs to the RimM family.</text>
</comment>
<keyword evidence="2 5" id="KW-0690">Ribosome biogenesis</keyword>
<evidence type="ECO:0000256" key="6">
    <source>
        <dbReference type="SAM" id="MobiDB-lite"/>
    </source>
</evidence>